<dbReference type="GO" id="GO:0016853">
    <property type="term" value="F:isomerase activity"/>
    <property type="evidence" value="ECO:0007669"/>
    <property type="project" value="UniProtKB-KW"/>
</dbReference>
<evidence type="ECO:0000313" key="4">
    <source>
        <dbReference type="EMBL" id="WQD38678.1"/>
    </source>
</evidence>
<keyword evidence="4" id="KW-0413">Isomerase</keyword>
<evidence type="ECO:0000256" key="1">
    <source>
        <dbReference type="ARBA" id="ARBA00022723"/>
    </source>
</evidence>
<keyword evidence="1" id="KW-0479">Metal-binding</keyword>
<reference evidence="4 5" key="1">
    <citation type="submission" date="2023-12" db="EMBL/GenBank/DDBJ databases">
        <title>Genome sequencing and assembly of bacterial species from a model synthetic community.</title>
        <authorList>
            <person name="Hogle S.L."/>
        </authorList>
    </citation>
    <scope>NUCLEOTIDE SEQUENCE [LARGE SCALE GENOMIC DNA]</scope>
    <source>
        <strain evidence="4 5">HAMBI_3031</strain>
    </source>
</reference>
<evidence type="ECO:0000256" key="2">
    <source>
        <dbReference type="ARBA" id="ARBA00022833"/>
    </source>
</evidence>
<gene>
    <name evidence="4" type="ORF">U0035_00775</name>
</gene>
<sequence length="609" mass="69976">MIEIINEVSNAESDNQDLLRRSQQPPLPHRLTRTGKSDRYDIYPTFNIGSGKIFYGYESLAAWLLQYPLVIIEGFSGVWWNQVQAQLELSISKLGKTVKCIQMTRFLKPSAEIQELVAPFLGTRDAVWGTRTTLEISNFFQEERLKGYRPEGGCDCEVVLGPGAALLHPDAPVIYLDVPKNEIQYRMRAGSVTNLGVTESDEPAFMYKQYYFVDWVVLTAHRDQLTSRISIYGDVQWENMVNWIRTEDLRGALGALAKSVLRVRPWFEPGAWGGQWMKERFAGLNQDVVNYAWSFELIVPENGLVLQSDSFLLEIPFNLLMATHAREVLGRHVEYFGTEFPIRFDFLDTWEGGNLSIQCHPTLNYIRTHFGERITQDETYYILDSKPGAKVFLGFQQDVDPVGFREALERSKTMGEKIRITDYVQEFNANKHDLFLIPNSTVHSAGADNLVLEISSTPYIFTFKMYDWLRLDLNGEPRAINIEHAFNNLNFDRQGEQVTKELISKPVLIEQHKDAQVWHLPTHSEHFYDVHRLEFEEEITVYTQDSCHVLMLVEGQSVTVVSDRSSEDFQYAETFVIPAAVQRYRIINNGPGKARVIKAFIKNSIDNLK</sequence>
<dbReference type="Proteomes" id="UP001325680">
    <property type="component" value="Chromosome"/>
</dbReference>
<organism evidence="4 5">
    <name type="scientific">Niabella yanshanensis</name>
    <dbReference type="NCBI Taxonomy" id="577386"/>
    <lineage>
        <taxon>Bacteria</taxon>
        <taxon>Pseudomonadati</taxon>
        <taxon>Bacteroidota</taxon>
        <taxon>Chitinophagia</taxon>
        <taxon>Chitinophagales</taxon>
        <taxon>Chitinophagaceae</taxon>
        <taxon>Niabella</taxon>
    </lineage>
</organism>
<accession>A0ABZ0W5Y2</accession>
<dbReference type="Gene3D" id="2.60.120.10">
    <property type="entry name" value="Jelly Rolls"/>
    <property type="match status" value="2"/>
</dbReference>
<feature type="region of interest" description="Disordered" evidence="3">
    <location>
        <begin position="14"/>
        <end position="33"/>
    </location>
</feature>
<keyword evidence="2" id="KW-0862">Zinc</keyword>
<dbReference type="CDD" id="cd07010">
    <property type="entry name" value="cupin_PMI_type_I_N_bac"/>
    <property type="match status" value="1"/>
</dbReference>
<protein>
    <submittedName>
        <fullName evidence="4">Class I mannose-6-phosphate isomerase</fullName>
    </submittedName>
</protein>
<dbReference type="PANTHER" id="PTHR42742:SF3">
    <property type="entry name" value="FRUCTOKINASE"/>
    <property type="match status" value="1"/>
</dbReference>
<evidence type="ECO:0000256" key="3">
    <source>
        <dbReference type="SAM" id="MobiDB-lite"/>
    </source>
</evidence>
<dbReference type="EMBL" id="CP139960">
    <property type="protein sequence ID" value="WQD38678.1"/>
    <property type="molecule type" value="Genomic_DNA"/>
</dbReference>
<dbReference type="InterPro" id="IPR051804">
    <property type="entry name" value="Carb_Metab_Reg_Kinase/Isom"/>
</dbReference>
<proteinExistence type="predicted"/>
<dbReference type="InterPro" id="IPR014710">
    <property type="entry name" value="RmlC-like_jellyroll"/>
</dbReference>
<dbReference type="SUPFAM" id="SSF51182">
    <property type="entry name" value="RmlC-like cupins"/>
    <property type="match status" value="1"/>
</dbReference>
<evidence type="ECO:0000313" key="5">
    <source>
        <dbReference type="Proteomes" id="UP001325680"/>
    </source>
</evidence>
<dbReference type="PANTHER" id="PTHR42742">
    <property type="entry name" value="TRANSCRIPTIONAL REPRESSOR MPRA"/>
    <property type="match status" value="1"/>
</dbReference>
<name>A0ABZ0W5Y2_9BACT</name>
<dbReference type="InterPro" id="IPR011051">
    <property type="entry name" value="RmlC_Cupin_sf"/>
</dbReference>
<keyword evidence="5" id="KW-1185">Reference proteome</keyword>
<dbReference type="RefSeq" id="WP_114791406.1">
    <property type="nucleotide sequence ID" value="NZ_CP139960.1"/>
</dbReference>